<dbReference type="InterPro" id="IPR013766">
    <property type="entry name" value="Thioredoxin_domain"/>
</dbReference>
<evidence type="ECO:0000313" key="3">
    <source>
        <dbReference type="EMBL" id="BAQ47809.1"/>
    </source>
</evidence>
<evidence type="ECO:0000259" key="2">
    <source>
        <dbReference type="PROSITE" id="PS51352"/>
    </source>
</evidence>
<proteinExistence type="predicted"/>
<dbReference type="InterPro" id="IPR050455">
    <property type="entry name" value="Tpx_Peroxidase_subfamily"/>
</dbReference>
<name>A0A0C6FR57_9HYPH</name>
<gene>
    <name evidence="3" type="primary">trxA</name>
    <name evidence="3" type="ORF">Maq22A_c24410</name>
</gene>
<reference evidence="3 4" key="1">
    <citation type="journal article" date="2015" name="Genome Announc.">
        <title>Complete Genome Sequence of Methylobacterium aquaticum Strain 22A, Isolated from Racomitrium japonicum Moss.</title>
        <authorList>
            <person name="Tani A."/>
            <person name="Ogura Y."/>
            <person name="Hayashi T."/>
            <person name="Kimbara K."/>
        </authorList>
    </citation>
    <scope>NUCLEOTIDE SEQUENCE [LARGE SCALE GENOMIC DNA]</scope>
    <source>
        <strain evidence="3 4">MA-22A</strain>
    </source>
</reference>
<dbReference type="Gene3D" id="3.40.30.10">
    <property type="entry name" value="Glutaredoxin"/>
    <property type="match status" value="1"/>
</dbReference>
<dbReference type="PROSITE" id="PS00194">
    <property type="entry name" value="THIOREDOXIN_1"/>
    <property type="match status" value="1"/>
</dbReference>
<reference evidence="4" key="2">
    <citation type="submission" date="2015-01" db="EMBL/GenBank/DDBJ databases">
        <title>Complete genome sequence of Methylobacterium aquaticum strain 22A.</title>
        <authorList>
            <person name="Tani A."/>
            <person name="Ogura Y."/>
            <person name="Hayashi T."/>
        </authorList>
    </citation>
    <scope>NUCLEOTIDE SEQUENCE [LARGE SCALE GENOMIC DNA]</scope>
    <source>
        <strain evidence="4">MA-22A</strain>
    </source>
</reference>
<dbReference type="NCBIfam" id="NF047696">
    <property type="entry name" value="ThlDiSintTplARhiz"/>
    <property type="match status" value="1"/>
</dbReference>
<evidence type="ECO:0000256" key="1">
    <source>
        <dbReference type="ARBA" id="ARBA00023284"/>
    </source>
</evidence>
<protein>
    <submittedName>
        <fullName evidence="3">Thiol:disulfide interchange protein</fullName>
    </submittedName>
</protein>
<dbReference type="CDD" id="cd02966">
    <property type="entry name" value="TlpA_like_family"/>
    <property type="match status" value="1"/>
</dbReference>
<feature type="domain" description="Thioredoxin" evidence="2">
    <location>
        <begin position="91"/>
        <end position="237"/>
    </location>
</feature>
<dbReference type="InterPro" id="IPR000866">
    <property type="entry name" value="AhpC/TSA"/>
</dbReference>
<dbReference type="PANTHER" id="PTHR43110">
    <property type="entry name" value="THIOL PEROXIDASE"/>
    <property type="match status" value="1"/>
</dbReference>
<dbReference type="PROSITE" id="PS51352">
    <property type="entry name" value="THIOREDOXIN_2"/>
    <property type="match status" value="1"/>
</dbReference>
<dbReference type="GO" id="GO:0015036">
    <property type="term" value="F:disulfide oxidoreductase activity"/>
    <property type="evidence" value="ECO:0007669"/>
    <property type="project" value="UniProtKB-ARBA"/>
</dbReference>
<dbReference type="GO" id="GO:0016209">
    <property type="term" value="F:antioxidant activity"/>
    <property type="evidence" value="ECO:0007669"/>
    <property type="project" value="InterPro"/>
</dbReference>
<accession>A0A0C6FR57</accession>
<dbReference type="PANTHER" id="PTHR43110:SF1">
    <property type="entry name" value="THIOL PEROXIDASE"/>
    <property type="match status" value="1"/>
</dbReference>
<dbReference type="Pfam" id="PF00578">
    <property type="entry name" value="AhpC-TSA"/>
    <property type="match status" value="1"/>
</dbReference>
<keyword evidence="1" id="KW-0676">Redox-active center</keyword>
<dbReference type="STRING" id="270351.Maq22A_c24410"/>
<dbReference type="Proteomes" id="UP000061432">
    <property type="component" value="Chromosome"/>
</dbReference>
<dbReference type="InterPro" id="IPR036249">
    <property type="entry name" value="Thioredoxin-like_sf"/>
</dbReference>
<dbReference type="AlphaFoldDB" id="A0A0C6FR57"/>
<organism evidence="3 4">
    <name type="scientific">Methylobacterium aquaticum</name>
    <dbReference type="NCBI Taxonomy" id="270351"/>
    <lineage>
        <taxon>Bacteria</taxon>
        <taxon>Pseudomonadati</taxon>
        <taxon>Pseudomonadota</taxon>
        <taxon>Alphaproteobacteria</taxon>
        <taxon>Hyphomicrobiales</taxon>
        <taxon>Methylobacteriaceae</taxon>
        <taxon>Methylobacterium</taxon>
    </lineage>
</organism>
<dbReference type="SUPFAM" id="SSF52833">
    <property type="entry name" value="Thioredoxin-like"/>
    <property type="match status" value="1"/>
</dbReference>
<dbReference type="KEGG" id="maqu:Maq22A_c24410"/>
<dbReference type="PATRIC" id="fig|270351.10.peg.4690"/>
<sequence>MEALISSMISAGPLAKRPPHIRLLMSSPRLASSRKTRLALVAGGLAALLGLGAALYGVAGGGNGGACPLAKATAARVAPLARGEVAALQVAASPKAAPALAFTGPDGQPRTLADLKGRTVLLNLWATWCAPCKAEMPALDRLQGELGGQDFEVVALNLDTRNPERPPLWMKENGIARLAYYSDPGGRALPVLQQGGDVVGLPTTFLIDPAGCEIGVMKGPAEWASADALRLIRAALGRG</sequence>
<dbReference type="InterPro" id="IPR017937">
    <property type="entry name" value="Thioredoxin_CS"/>
</dbReference>
<evidence type="ECO:0000313" key="4">
    <source>
        <dbReference type="Proteomes" id="UP000061432"/>
    </source>
</evidence>
<dbReference type="EMBL" id="AP014704">
    <property type="protein sequence ID" value="BAQ47809.1"/>
    <property type="molecule type" value="Genomic_DNA"/>
</dbReference>